<sequence>MQKGLFSFTKKHFCLVAGLLFVQFSSGQGLINNGAQIVITNTSNIHISGATGNLTNQAGGLIVNSAAGGKITLGGNWVNDAANSVFSGTGSTVEFNGATAQSIGGTNPTAFYNLTASGSGTKTVNTPLTSVSRLVTVSDNTQLDANGNLTLLATSSEHASIGPLINGASVSNNVIVQSYLTGGSDGYRVWKGLSSPINDGLILGNKTYKQLQSKLIITGNLGTTNGFDKGNSASPYGATIKTYNEQAALGTSQFTVLPNITDPVIQGLGFFLYYRGNRTDNYDASGSSATGSKVVAPFATPESVLVDYTGPINQGPIEVNLSYTNNNDSDIFIGTNLVGNPYPSVIDWHAVYNASVSAGADISPVIYVVKQDGSFAEYTITDAGLGTGIGANEGTRYIMPGQAFYVKANAASQKLTFAEGSKDPYPVSGTVMRFLSAPRKELMGLTMATSTLVAPPHRMGLKVLRFNVKNMDAQEEALLIFRDNATVNYDNNEDGLYFSGNPVVLLSKSKDNKNLSINSLPEPTEPTEVDLYVSTSISGKHQLNFTDLSQLGATQVFLEDSFLKKTEPVVTNSIYEFSIDRKIPQSFGGNRFKLVFHPQLNLANFSAKKVYGGSEITWSGASKYNNELFVIERSTDGNVFQTIGAISKDDIGTYRFIDKKPENGLNYYRLKLQDTVKYSYTNVVSLDYAPDSSEPYFKIFPNPVNDALNVIYKDDVKQGQLAIYSLGGQKIKSFSVLNADQSQYNVSDLPTGVYILKAIDGQNKEVGTEKFIKE</sequence>
<proteinExistence type="predicted"/>
<evidence type="ECO:0000313" key="3">
    <source>
        <dbReference type="Proteomes" id="UP001597387"/>
    </source>
</evidence>
<keyword evidence="3" id="KW-1185">Reference proteome</keyword>
<dbReference type="Proteomes" id="UP001597387">
    <property type="component" value="Unassembled WGS sequence"/>
</dbReference>
<gene>
    <name evidence="2" type="ORF">ACFSJU_18030</name>
</gene>
<evidence type="ECO:0000313" key="2">
    <source>
        <dbReference type="EMBL" id="MFD2164313.1"/>
    </source>
</evidence>
<accession>A0ABW4ZQK0</accession>
<comment type="caution">
    <text evidence="2">The sequence shown here is derived from an EMBL/GenBank/DDBJ whole genome shotgun (WGS) entry which is preliminary data.</text>
</comment>
<protein>
    <submittedName>
        <fullName evidence="2">T9SS type A sorting domain-containing protein</fullName>
    </submittedName>
</protein>
<feature type="domain" description="Secretion system C-terminal sorting" evidence="1">
    <location>
        <begin position="699"/>
        <end position="771"/>
    </location>
</feature>
<reference evidence="3" key="1">
    <citation type="journal article" date="2019" name="Int. J. Syst. Evol. Microbiol.">
        <title>The Global Catalogue of Microorganisms (GCM) 10K type strain sequencing project: providing services to taxonomists for standard genome sequencing and annotation.</title>
        <authorList>
            <consortium name="The Broad Institute Genomics Platform"/>
            <consortium name="The Broad Institute Genome Sequencing Center for Infectious Disease"/>
            <person name="Wu L."/>
            <person name="Ma J."/>
        </authorList>
    </citation>
    <scope>NUCLEOTIDE SEQUENCE [LARGE SCALE GENOMIC DNA]</scope>
    <source>
        <strain evidence="3">KCTC 42217</strain>
    </source>
</reference>
<organism evidence="2 3">
    <name type="scientific">Paradesertivirga mongoliensis</name>
    <dbReference type="NCBI Taxonomy" id="2100740"/>
    <lineage>
        <taxon>Bacteria</taxon>
        <taxon>Pseudomonadati</taxon>
        <taxon>Bacteroidota</taxon>
        <taxon>Sphingobacteriia</taxon>
        <taxon>Sphingobacteriales</taxon>
        <taxon>Sphingobacteriaceae</taxon>
        <taxon>Paradesertivirga</taxon>
    </lineage>
</organism>
<dbReference type="RefSeq" id="WP_255904128.1">
    <property type="nucleotide sequence ID" value="NZ_JAFMZO010000004.1"/>
</dbReference>
<dbReference type="Pfam" id="PF18962">
    <property type="entry name" value="Por_Secre_tail"/>
    <property type="match status" value="1"/>
</dbReference>
<evidence type="ECO:0000259" key="1">
    <source>
        <dbReference type="Pfam" id="PF18962"/>
    </source>
</evidence>
<dbReference type="InterPro" id="IPR026444">
    <property type="entry name" value="Secre_tail"/>
</dbReference>
<dbReference type="EMBL" id="JBHUHZ010000003">
    <property type="protein sequence ID" value="MFD2164313.1"/>
    <property type="molecule type" value="Genomic_DNA"/>
</dbReference>
<name>A0ABW4ZQK0_9SPHI</name>
<dbReference type="NCBIfam" id="TIGR04183">
    <property type="entry name" value="Por_Secre_tail"/>
    <property type="match status" value="1"/>
</dbReference>